<dbReference type="AlphaFoldDB" id="A0A915EHF8"/>
<feature type="compositionally biased region" description="Polar residues" evidence="1">
    <location>
        <begin position="1"/>
        <end position="10"/>
    </location>
</feature>
<evidence type="ECO:0000313" key="2">
    <source>
        <dbReference type="Proteomes" id="UP000887574"/>
    </source>
</evidence>
<keyword evidence="2" id="KW-1185">Reference proteome</keyword>
<proteinExistence type="predicted"/>
<evidence type="ECO:0000256" key="1">
    <source>
        <dbReference type="SAM" id="MobiDB-lite"/>
    </source>
</evidence>
<sequence length="71" mass="8163">MEDGTSSSNTQKKRKNSSDTDPSKSPSSVCEFESRTEEASALQYFQFYGFCFRFDFCLKLIENISAFYESN</sequence>
<accession>A0A915EHF8</accession>
<evidence type="ECO:0000313" key="3">
    <source>
        <dbReference type="WBParaSite" id="jg6074"/>
    </source>
</evidence>
<name>A0A915EHF8_9BILA</name>
<feature type="region of interest" description="Disordered" evidence="1">
    <location>
        <begin position="1"/>
        <end position="31"/>
    </location>
</feature>
<dbReference type="WBParaSite" id="jg6074">
    <property type="protein sequence ID" value="jg6074"/>
    <property type="gene ID" value="jg6074"/>
</dbReference>
<reference evidence="3" key="1">
    <citation type="submission" date="2022-11" db="UniProtKB">
        <authorList>
            <consortium name="WormBaseParasite"/>
        </authorList>
    </citation>
    <scope>IDENTIFICATION</scope>
</reference>
<organism evidence="2 3">
    <name type="scientific">Ditylenchus dipsaci</name>
    <dbReference type="NCBI Taxonomy" id="166011"/>
    <lineage>
        <taxon>Eukaryota</taxon>
        <taxon>Metazoa</taxon>
        <taxon>Ecdysozoa</taxon>
        <taxon>Nematoda</taxon>
        <taxon>Chromadorea</taxon>
        <taxon>Rhabditida</taxon>
        <taxon>Tylenchina</taxon>
        <taxon>Tylenchomorpha</taxon>
        <taxon>Sphaerularioidea</taxon>
        <taxon>Anguinidae</taxon>
        <taxon>Anguininae</taxon>
        <taxon>Ditylenchus</taxon>
    </lineage>
</organism>
<dbReference type="Proteomes" id="UP000887574">
    <property type="component" value="Unplaced"/>
</dbReference>
<protein>
    <submittedName>
        <fullName evidence="3">Uncharacterized protein</fullName>
    </submittedName>
</protein>